<name>A0AB34KCY5_9PEZI</name>
<dbReference type="EMBL" id="JAAQHG020000179">
    <property type="protein sequence ID" value="KAL1581762.1"/>
    <property type="molecule type" value="Genomic_DNA"/>
</dbReference>
<dbReference type="Proteomes" id="UP000803884">
    <property type="component" value="Unassembled WGS sequence"/>
</dbReference>
<dbReference type="InterPro" id="IPR050416">
    <property type="entry name" value="FAD-linked_Oxidoreductase"/>
</dbReference>
<dbReference type="InterPro" id="IPR016169">
    <property type="entry name" value="FAD-bd_PCMH_sub2"/>
</dbReference>
<dbReference type="GO" id="GO:0016491">
    <property type="term" value="F:oxidoreductase activity"/>
    <property type="evidence" value="ECO:0007669"/>
    <property type="project" value="UniProtKB-KW"/>
</dbReference>
<dbReference type="InterPro" id="IPR016167">
    <property type="entry name" value="FAD-bd_PCMH_sub1"/>
</dbReference>
<keyword evidence="4" id="KW-0560">Oxidoreductase</keyword>
<dbReference type="GO" id="GO:0050660">
    <property type="term" value="F:flavin adenine dinucleotide binding"/>
    <property type="evidence" value="ECO:0007669"/>
    <property type="project" value="InterPro"/>
</dbReference>
<evidence type="ECO:0000256" key="1">
    <source>
        <dbReference type="ARBA" id="ARBA00005466"/>
    </source>
</evidence>
<evidence type="ECO:0000256" key="4">
    <source>
        <dbReference type="ARBA" id="ARBA00023002"/>
    </source>
</evidence>
<dbReference type="AlphaFoldDB" id="A0AB34KCY5"/>
<dbReference type="PANTHER" id="PTHR42973:SF54">
    <property type="entry name" value="FAD-BINDING PCMH-TYPE DOMAIN-CONTAINING PROTEIN"/>
    <property type="match status" value="1"/>
</dbReference>
<dbReference type="Gene3D" id="3.30.465.10">
    <property type="match status" value="1"/>
</dbReference>
<dbReference type="PANTHER" id="PTHR42973">
    <property type="entry name" value="BINDING OXIDOREDUCTASE, PUTATIVE (AFU_ORTHOLOGUE AFUA_1G17690)-RELATED"/>
    <property type="match status" value="1"/>
</dbReference>
<reference evidence="7 8" key="1">
    <citation type="journal article" date="2020" name="Microbiol. Resour. Announc.">
        <title>Draft Genome Sequence of a Cladosporium Species Isolated from the Mesophotic Ascidian Didemnum maculosum.</title>
        <authorList>
            <person name="Gioti A."/>
            <person name="Siaperas R."/>
            <person name="Nikolaivits E."/>
            <person name="Le Goff G."/>
            <person name="Ouazzani J."/>
            <person name="Kotoulas G."/>
            <person name="Topakas E."/>
        </authorList>
    </citation>
    <scope>NUCLEOTIDE SEQUENCE [LARGE SCALE GENOMIC DNA]</scope>
    <source>
        <strain evidence="7 8">TM138-S3</strain>
    </source>
</reference>
<dbReference type="SUPFAM" id="SSF56176">
    <property type="entry name" value="FAD-binding/transporter-associated domain-like"/>
    <property type="match status" value="1"/>
</dbReference>
<sequence length="522" mass="57450">MQFFSMLAFPLYFPVITIAKTNRSAHCVDEDAGLQWLSSRLSEDSTITCREDLTTVNSTGRYWAAQFTNDASVVVTPATSKDVNLAVQATRKTPLGRDYAFVSGGHATTGASSSTGLVIDLNRLNRTTVLYNFTDPTTQLGTNVVISVGMGGFSTGGGIGFMANAYGYAIDRLLALEVVLPSGAIVFATKKTRHSDLFWAIQGGSGQFGIVTKFYQKAFRTPKDVKVGFHVVGSGSVTQSFRNTEVFFAQHADPFSLMYYALAYLPTGWPHASAGETEYQVTRLMVTLWFDEPEQKNGAHEPPEHTFRTLLSGLSLESSLSYTVPFADLTTLSDSFFPYGYRRGFWGPQVTNVSEAYLSAVDDSFQNYIDNMLQRGETPSTSTWVLQYMLPGLNGHLPASDADTAWPHSATGHQTLFDPGWRRESSDGVVEAFNELLYSLARPNTTSIESRNHCSVSSMRGLVAPYDYPNYLKPHAKGDEVWGQNTARLASVKQKYDPECLLHRGRVFSSPGCMTRGFANVF</sequence>
<dbReference type="RefSeq" id="XP_069224871.1">
    <property type="nucleotide sequence ID" value="XM_069378093.1"/>
</dbReference>
<feature type="domain" description="Berberine/berberine-like" evidence="6">
    <location>
        <begin position="468"/>
        <end position="499"/>
    </location>
</feature>
<comment type="similarity">
    <text evidence="1">Belongs to the oxygen-dependent FAD-linked oxidoreductase family.</text>
</comment>
<evidence type="ECO:0000313" key="8">
    <source>
        <dbReference type="Proteomes" id="UP000803884"/>
    </source>
</evidence>
<dbReference type="InterPro" id="IPR036318">
    <property type="entry name" value="FAD-bd_PCMH-like_sf"/>
</dbReference>
<comment type="caution">
    <text evidence="7">The sequence shown here is derived from an EMBL/GenBank/DDBJ whole genome shotgun (WGS) entry which is preliminary data.</text>
</comment>
<keyword evidence="5" id="KW-0732">Signal</keyword>
<evidence type="ECO:0000259" key="6">
    <source>
        <dbReference type="Pfam" id="PF08031"/>
    </source>
</evidence>
<protein>
    <recommendedName>
        <fullName evidence="6">Berberine/berberine-like domain-containing protein</fullName>
    </recommendedName>
</protein>
<accession>A0AB34KCY5</accession>
<proteinExistence type="inferred from homology"/>
<feature type="chain" id="PRO_5044250912" description="Berberine/berberine-like domain-containing protein" evidence="5">
    <location>
        <begin position="20"/>
        <end position="522"/>
    </location>
</feature>
<organism evidence="7 8">
    <name type="scientific">Cladosporium halotolerans</name>
    <dbReference type="NCBI Taxonomy" id="1052096"/>
    <lineage>
        <taxon>Eukaryota</taxon>
        <taxon>Fungi</taxon>
        <taxon>Dikarya</taxon>
        <taxon>Ascomycota</taxon>
        <taxon>Pezizomycotina</taxon>
        <taxon>Dothideomycetes</taxon>
        <taxon>Dothideomycetidae</taxon>
        <taxon>Cladosporiales</taxon>
        <taxon>Cladosporiaceae</taxon>
        <taxon>Cladosporium</taxon>
    </lineage>
</organism>
<keyword evidence="3" id="KW-0274">FAD</keyword>
<dbReference type="Gene3D" id="3.40.462.20">
    <property type="match status" value="1"/>
</dbReference>
<keyword evidence="8" id="KW-1185">Reference proteome</keyword>
<evidence type="ECO:0000256" key="2">
    <source>
        <dbReference type="ARBA" id="ARBA00022630"/>
    </source>
</evidence>
<dbReference type="Pfam" id="PF08031">
    <property type="entry name" value="BBE"/>
    <property type="match status" value="1"/>
</dbReference>
<feature type="signal peptide" evidence="5">
    <location>
        <begin position="1"/>
        <end position="19"/>
    </location>
</feature>
<evidence type="ECO:0000256" key="3">
    <source>
        <dbReference type="ARBA" id="ARBA00022827"/>
    </source>
</evidence>
<evidence type="ECO:0000313" key="7">
    <source>
        <dbReference type="EMBL" id="KAL1581762.1"/>
    </source>
</evidence>
<evidence type="ECO:0000256" key="5">
    <source>
        <dbReference type="SAM" id="SignalP"/>
    </source>
</evidence>
<dbReference type="Gene3D" id="3.30.43.10">
    <property type="entry name" value="Uridine Diphospho-n-acetylenolpyruvylglucosamine Reductase, domain 2"/>
    <property type="match status" value="1"/>
</dbReference>
<dbReference type="GeneID" id="96010931"/>
<gene>
    <name evidence="7" type="ORF">WHR41_09490</name>
</gene>
<keyword evidence="2" id="KW-0285">Flavoprotein</keyword>
<dbReference type="InterPro" id="IPR012951">
    <property type="entry name" value="BBE"/>
</dbReference>